<dbReference type="InterPro" id="IPR000182">
    <property type="entry name" value="GNAT_dom"/>
</dbReference>
<name>A0ABT0GJK8_9GAMM</name>
<evidence type="ECO:0000259" key="1">
    <source>
        <dbReference type="PROSITE" id="PS51186"/>
    </source>
</evidence>
<dbReference type="RefSeq" id="WP_248210121.1">
    <property type="nucleotide sequence ID" value="NZ_JALNMH010000010.1"/>
</dbReference>
<dbReference type="Gene3D" id="3.40.630.30">
    <property type="match status" value="1"/>
</dbReference>
<dbReference type="Pfam" id="PF00583">
    <property type="entry name" value="Acetyltransf_1"/>
    <property type="match status" value="1"/>
</dbReference>
<dbReference type="InterPro" id="IPR039840">
    <property type="entry name" value="NAA80"/>
</dbReference>
<reference evidence="2" key="1">
    <citation type="submission" date="2022-04" db="EMBL/GenBank/DDBJ databases">
        <title>Lysobacter sp. CAU 1642 isolated from sea sand.</title>
        <authorList>
            <person name="Kim W."/>
        </authorList>
    </citation>
    <scope>NUCLEOTIDE SEQUENCE</scope>
    <source>
        <strain evidence="2">CAU 1642</strain>
    </source>
</reference>
<keyword evidence="3" id="KW-1185">Reference proteome</keyword>
<evidence type="ECO:0000313" key="3">
    <source>
        <dbReference type="Proteomes" id="UP001431449"/>
    </source>
</evidence>
<evidence type="ECO:0000313" key="2">
    <source>
        <dbReference type="EMBL" id="MCK7594598.1"/>
    </source>
</evidence>
<comment type="caution">
    <text evidence="2">The sequence shown here is derived from an EMBL/GenBank/DDBJ whole genome shotgun (WGS) entry which is preliminary data.</text>
</comment>
<dbReference type="CDD" id="cd04301">
    <property type="entry name" value="NAT_SF"/>
    <property type="match status" value="1"/>
</dbReference>
<accession>A0ABT0GJK8</accession>
<dbReference type="PANTHER" id="PTHR13538:SF4">
    <property type="entry name" value="N-ALPHA-ACETYLTRANSFERASE 80"/>
    <property type="match status" value="1"/>
</dbReference>
<sequence length="160" mass="17981">MSELRIRPLAERPEWVDRLADWHYAEWGPLYGSAWSLAACRRELRVHARSDACPGTWVVEKLGVLMGSVSVVEKDADELSEVAGPWLASLYVRPAERGRGLGRRLILAAEEAARQAGYPRLWLFTLEHSALYLSLGWQVSHQGKVQSTPVTVMCRELARA</sequence>
<gene>
    <name evidence="2" type="ORF">M0G41_13070</name>
</gene>
<protein>
    <submittedName>
        <fullName evidence="2">GNAT family N-acetyltransferase</fullName>
    </submittedName>
</protein>
<dbReference type="Proteomes" id="UP001431449">
    <property type="component" value="Unassembled WGS sequence"/>
</dbReference>
<feature type="domain" description="N-acetyltransferase" evidence="1">
    <location>
        <begin position="4"/>
        <end position="158"/>
    </location>
</feature>
<dbReference type="EMBL" id="JALNMH010000010">
    <property type="protein sequence ID" value="MCK7594598.1"/>
    <property type="molecule type" value="Genomic_DNA"/>
</dbReference>
<organism evidence="2 3">
    <name type="scientific">Pseudomarimonas salicorniae</name>
    <dbReference type="NCBI Taxonomy" id="2933270"/>
    <lineage>
        <taxon>Bacteria</taxon>
        <taxon>Pseudomonadati</taxon>
        <taxon>Pseudomonadota</taxon>
        <taxon>Gammaproteobacteria</taxon>
        <taxon>Lysobacterales</taxon>
        <taxon>Lysobacteraceae</taxon>
        <taxon>Pseudomarimonas</taxon>
    </lineage>
</organism>
<dbReference type="PANTHER" id="PTHR13538">
    <property type="entry name" value="N-ACETYLTRANSFERASE 6"/>
    <property type="match status" value="1"/>
</dbReference>
<dbReference type="SUPFAM" id="SSF55729">
    <property type="entry name" value="Acyl-CoA N-acyltransferases (Nat)"/>
    <property type="match status" value="1"/>
</dbReference>
<proteinExistence type="predicted"/>
<dbReference type="InterPro" id="IPR016181">
    <property type="entry name" value="Acyl_CoA_acyltransferase"/>
</dbReference>
<dbReference type="PROSITE" id="PS51186">
    <property type="entry name" value="GNAT"/>
    <property type="match status" value="1"/>
</dbReference>